<dbReference type="SUPFAM" id="SSF52833">
    <property type="entry name" value="Thioredoxin-like"/>
    <property type="match status" value="1"/>
</dbReference>
<dbReference type="Gene3D" id="1.20.1050.10">
    <property type="match status" value="1"/>
</dbReference>
<dbReference type="InterPro" id="IPR010987">
    <property type="entry name" value="Glutathione-S-Trfase_C-like"/>
</dbReference>
<accession>A0A285ULV8</accession>
<dbReference type="CDD" id="cd03057">
    <property type="entry name" value="GST_N_Beta"/>
    <property type="match status" value="1"/>
</dbReference>
<dbReference type="Pfam" id="PF13409">
    <property type="entry name" value="GST_N_2"/>
    <property type="match status" value="1"/>
</dbReference>
<keyword evidence="4" id="KW-1185">Reference proteome</keyword>
<dbReference type="Gene3D" id="3.40.30.10">
    <property type="entry name" value="Glutaredoxin"/>
    <property type="match status" value="1"/>
</dbReference>
<dbReference type="PANTHER" id="PTHR44051">
    <property type="entry name" value="GLUTATHIONE S-TRANSFERASE-RELATED"/>
    <property type="match status" value="1"/>
</dbReference>
<dbReference type="Pfam" id="PF00043">
    <property type="entry name" value="GST_C"/>
    <property type="match status" value="1"/>
</dbReference>
<gene>
    <name evidence="3" type="ORF">SAMN05892877_110133</name>
</gene>
<dbReference type="OrthoDB" id="9815075at2"/>
<name>A0A285ULV8_9HYPH</name>
<dbReference type="Proteomes" id="UP000219167">
    <property type="component" value="Unassembled WGS sequence"/>
</dbReference>
<organism evidence="3 4">
    <name type="scientific">Rhizobium subbaraonis</name>
    <dbReference type="NCBI Taxonomy" id="908946"/>
    <lineage>
        <taxon>Bacteria</taxon>
        <taxon>Pseudomonadati</taxon>
        <taxon>Pseudomonadota</taxon>
        <taxon>Alphaproteobacteria</taxon>
        <taxon>Hyphomicrobiales</taxon>
        <taxon>Rhizobiaceae</taxon>
        <taxon>Rhizobium/Agrobacterium group</taxon>
        <taxon>Rhizobium</taxon>
    </lineage>
</organism>
<protein>
    <submittedName>
        <fullName evidence="3">Glutathione S-transferase</fullName>
    </submittedName>
</protein>
<dbReference type="AlphaFoldDB" id="A0A285ULV8"/>
<dbReference type="InterPro" id="IPR040079">
    <property type="entry name" value="Glutathione_S-Trfase"/>
</dbReference>
<dbReference type="RefSeq" id="WP_097140988.1">
    <property type="nucleotide sequence ID" value="NZ_OBQD01000010.1"/>
</dbReference>
<dbReference type="PROSITE" id="PS50404">
    <property type="entry name" value="GST_NTER"/>
    <property type="match status" value="1"/>
</dbReference>
<evidence type="ECO:0000313" key="4">
    <source>
        <dbReference type="Proteomes" id="UP000219167"/>
    </source>
</evidence>
<dbReference type="EMBL" id="OBQD01000010">
    <property type="protein sequence ID" value="SOC42743.1"/>
    <property type="molecule type" value="Genomic_DNA"/>
</dbReference>
<evidence type="ECO:0000259" key="2">
    <source>
        <dbReference type="PROSITE" id="PS50405"/>
    </source>
</evidence>
<reference evidence="3 4" key="1">
    <citation type="submission" date="2017-08" db="EMBL/GenBank/DDBJ databases">
        <authorList>
            <person name="de Groot N.N."/>
        </authorList>
    </citation>
    <scope>NUCLEOTIDE SEQUENCE [LARGE SCALE GENOMIC DNA]</scope>
    <source>
        <strain evidence="3 4">JC85</strain>
    </source>
</reference>
<sequence length="234" mass="26152">MEPILIYGFPAGSSMGLVAALEWLGKPYRLCRVDMLGEMRDPSYARINGRHETPVLVTDDGRVVTETMAIAHWLAARDDERRISFAPRSQEADRMVQLMAFINTGFTGAFGPLWTALELDRPEPAYEAALRRFGREAALQRHDKLEAMIGNTPYLVGDRPTLADGVFVGVARWLDVHQVASPDRWPKLAALRRRLEHDPAVRYAIALEKGETPEGSGACRGHVALRDIIDRYGD</sequence>
<feature type="domain" description="GST N-terminal" evidence="1">
    <location>
        <begin position="1"/>
        <end position="82"/>
    </location>
</feature>
<dbReference type="InterPro" id="IPR004045">
    <property type="entry name" value="Glutathione_S-Trfase_N"/>
</dbReference>
<evidence type="ECO:0000313" key="3">
    <source>
        <dbReference type="EMBL" id="SOC42743.1"/>
    </source>
</evidence>
<dbReference type="GO" id="GO:0016740">
    <property type="term" value="F:transferase activity"/>
    <property type="evidence" value="ECO:0007669"/>
    <property type="project" value="UniProtKB-KW"/>
</dbReference>
<dbReference type="SFLD" id="SFLDS00019">
    <property type="entry name" value="Glutathione_Transferase_(cytos"/>
    <property type="match status" value="1"/>
</dbReference>
<dbReference type="InterPro" id="IPR036249">
    <property type="entry name" value="Thioredoxin-like_sf"/>
</dbReference>
<dbReference type="InterPro" id="IPR036282">
    <property type="entry name" value="Glutathione-S-Trfase_C_sf"/>
</dbReference>
<evidence type="ECO:0000259" key="1">
    <source>
        <dbReference type="PROSITE" id="PS50404"/>
    </source>
</evidence>
<dbReference type="PANTHER" id="PTHR44051:SF8">
    <property type="entry name" value="GLUTATHIONE S-TRANSFERASE GSTA"/>
    <property type="match status" value="1"/>
</dbReference>
<feature type="domain" description="GST C-terminal" evidence="2">
    <location>
        <begin position="88"/>
        <end position="214"/>
    </location>
</feature>
<proteinExistence type="predicted"/>
<dbReference type="PROSITE" id="PS50405">
    <property type="entry name" value="GST_CTER"/>
    <property type="match status" value="1"/>
</dbReference>
<dbReference type="SUPFAM" id="SSF47616">
    <property type="entry name" value="GST C-terminal domain-like"/>
    <property type="match status" value="1"/>
</dbReference>
<dbReference type="InterPro" id="IPR004046">
    <property type="entry name" value="GST_C"/>
</dbReference>
<keyword evidence="3" id="KW-0808">Transferase</keyword>